<keyword evidence="1" id="KW-0472">Membrane</keyword>
<feature type="transmembrane region" description="Helical" evidence="1">
    <location>
        <begin position="6"/>
        <end position="26"/>
    </location>
</feature>
<keyword evidence="1" id="KW-1133">Transmembrane helix</keyword>
<proteinExistence type="predicted"/>
<evidence type="ECO:0000256" key="1">
    <source>
        <dbReference type="SAM" id="Phobius"/>
    </source>
</evidence>
<name>A0A1M7AYK9_9FLAO</name>
<protein>
    <submittedName>
        <fullName evidence="2">Uncharacterized protein</fullName>
    </submittedName>
</protein>
<evidence type="ECO:0000313" key="3">
    <source>
        <dbReference type="Proteomes" id="UP000184069"/>
    </source>
</evidence>
<evidence type="ECO:0000313" key="2">
    <source>
        <dbReference type="EMBL" id="SHL47499.1"/>
    </source>
</evidence>
<dbReference type="EMBL" id="FRBM01000004">
    <property type="protein sequence ID" value="SHL47499.1"/>
    <property type="molecule type" value="Genomic_DNA"/>
</dbReference>
<organism evidence="2 3">
    <name type="scientific">Chryseobacterium contaminans</name>
    <dbReference type="NCBI Taxonomy" id="1423959"/>
    <lineage>
        <taxon>Bacteria</taxon>
        <taxon>Pseudomonadati</taxon>
        <taxon>Bacteroidota</taxon>
        <taxon>Flavobacteriia</taxon>
        <taxon>Flavobacteriales</taxon>
        <taxon>Weeksellaceae</taxon>
        <taxon>Chryseobacterium group</taxon>
        <taxon>Chryseobacterium</taxon>
    </lineage>
</organism>
<gene>
    <name evidence="2" type="ORF">SAMN05444407_104155</name>
</gene>
<sequence length="54" mass="6612">MLKNKFLFLIFYSYFITYNTLINRFLNTNNSHFNDENKFNIYKILLTIISLHTT</sequence>
<accession>A0A1M7AYK9</accession>
<dbReference type="STRING" id="1423959.SAMN05444407_104155"/>
<keyword evidence="1" id="KW-0812">Transmembrane</keyword>
<dbReference type="Proteomes" id="UP000184069">
    <property type="component" value="Unassembled WGS sequence"/>
</dbReference>
<reference evidence="2 3" key="1">
    <citation type="submission" date="2016-11" db="EMBL/GenBank/DDBJ databases">
        <authorList>
            <person name="Jaros S."/>
            <person name="Januszkiewicz K."/>
            <person name="Wedrychowicz H."/>
        </authorList>
    </citation>
    <scope>NUCLEOTIDE SEQUENCE [LARGE SCALE GENOMIC DNA]</scope>
    <source>
        <strain evidence="2 3">DSM 27621</strain>
    </source>
</reference>
<dbReference type="AlphaFoldDB" id="A0A1M7AYK9"/>